<sequence>MGNCTTSGHNDEPELGTESGIQQSGPTCFTSGAERGNKGSMMKYSSTWAGPTSYSIDEGESVFGLFPPEGHRRTRSGYSQQLAYDPVHDRKMSKLKEIRQSQSMAELKEGDEDAVFSPPPMGKGISPVAPRSFRSKKTRPIKLKESRRMTAGSEVLAPRRSRLKSGFSRQMEAQKERMEAMKMEDDATKESQGGEVTPVAANVGTRRCFPTPRALDTSPAATPRTSHKSAQSPKGGMKSPSRERIVSPFNEDLSLNVQRASTVLHSPKAGATSPKGTRKSPSVAELRSPIWQRGFFPDVSAVIVKGNAPESSSPLSVKTSGPQVNAVLHSPLSGATSPKGKRKTPTGIGGSFVAARRSSNENDGSVGNSAEKANRETPGLEDLDLSPKKRKGGKGKQGGEWFSKPKSTIGRKQRSLKEGGGGHLHPSARNAKK</sequence>
<dbReference type="Proteomes" id="UP001165082">
    <property type="component" value="Unassembled WGS sequence"/>
</dbReference>
<feature type="compositionally biased region" description="Polar residues" evidence="1">
    <location>
        <begin position="253"/>
        <end position="264"/>
    </location>
</feature>
<accession>A0A9W7EBG3</accession>
<feature type="region of interest" description="Disordered" evidence="1">
    <location>
        <begin position="103"/>
        <end position="285"/>
    </location>
</feature>
<feature type="region of interest" description="Disordered" evidence="1">
    <location>
        <begin position="1"/>
        <end position="42"/>
    </location>
</feature>
<name>A0A9W7EBG3_9STRA</name>
<evidence type="ECO:0000313" key="2">
    <source>
        <dbReference type="EMBL" id="GMH72827.1"/>
    </source>
</evidence>
<feature type="compositionally biased region" description="Polar residues" evidence="1">
    <location>
        <begin position="19"/>
        <end position="30"/>
    </location>
</feature>
<dbReference type="EMBL" id="BRXZ01002913">
    <property type="protein sequence ID" value="GMH72827.1"/>
    <property type="molecule type" value="Genomic_DNA"/>
</dbReference>
<evidence type="ECO:0000256" key="1">
    <source>
        <dbReference type="SAM" id="MobiDB-lite"/>
    </source>
</evidence>
<feature type="compositionally biased region" description="Polar residues" evidence="1">
    <location>
        <begin position="219"/>
        <end position="232"/>
    </location>
</feature>
<proteinExistence type="predicted"/>
<keyword evidence="3" id="KW-1185">Reference proteome</keyword>
<comment type="caution">
    <text evidence="2">The sequence shown here is derived from an EMBL/GenBank/DDBJ whole genome shotgun (WGS) entry which is preliminary data.</text>
</comment>
<evidence type="ECO:0000313" key="3">
    <source>
        <dbReference type="Proteomes" id="UP001165082"/>
    </source>
</evidence>
<dbReference type="AlphaFoldDB" id="A0A9W7EBG3"/>
<gene>
    <name evidence="2" type="ORF">TrRE_jg3690</name>
</gene>
<feature type="compositionally biased region" description="Polar residues" evidence="1">
    <location>
        <begin position="309"/>
        <end position="323"/>
    </location>
</feature>
<feature type="compositionally biased region" description="Basic and acidic residues" evidence="1">
    <location>
        <begin position="172"/>
        <end position="189"/>
    </location>
</feature>
<reference evidence="2" key="1">
    <citation type="submission" date="2022-07" db="EMBL/GenBank/DDBJ databases">
        <title>Genome analysis of Parmales, a sister group of diatoms, reveals the evolutionary specialization of diatoms from phago-mixotrophs to photoautotrophs.</title>
        <authorList>
            <person name="Ban H."/>
            <person name="Sato S."/>
            <person name="Yoshikawa S."/>
            <person name="Kazumasa Y."/>
            <person name="Nakamura Y."/>
            <person name="Ichinomiya M."/>
            <person name="Saitoh K."/>
            <person name="Sato N."/>
            <person name="Blanc-Mathieu R."/>
            <person name="Endo H."/>
            <person name="Kuwata A."/>
            <person name="Ogata H."/>
        </authorList>
    </citation>
    <scope>NUCLEOTIDE SEQUENCE</scope>
</reference>
<dbReference type="OrthoDB" id="201234at2759"/>
<protein>
    <submittedName>
        <fullName evidence="2">Uncharacterized protein</fullName>
    </submittedName>
</protein>
<organism evidence="2 3">
    <name type="scientific">Triparma retinervis</name>
    <dbReference type="NCBI Taxonomy" id="2557542"/>
    <lineage>
        <taxon>Eukaryota</taxon>
        <taxon>Sar</taxon>
        <taxon>Stramenopiles</taxon>
        <taxon>Ochrophyta</taxon>
        <taxon>Bolidophyceae</taxon>
        <taxon>Parmales</taxon>
        <taxon>Triparmaceae</taxon>
        <taxon>Triparma</taxon>
    </lineage>
</organism>
<feature type="region of interest" description="Disordered" evidence="1">
    <location>
        <begin position="308"/>
        <end position="433"/>
    </location>
</feature>